<name>A0ABZ1U963_9ACTN</name>
<keyword evidence="1" id="KW-0812">Transmembrane</keyword>
<protein>
    <submittedName>
        <fullName evidence="2">Uncharacterized protein</fullName>
    </submittedName>
</protein>
<proteinExistence type="predicted"/>
<sequence>MFILRTRLGVRAGEAVLWAGSAFGGSMLVVLGALVFVFGG</sequence>
<dbReference type="EMBL" id="CP108110">
    <property type="protein sequence ID" value="WUQ87717.1"/>
    <property type="molecule type" value="Genomic_DNA"/>
</dbReference>
<organism evidence="2 3">
    <name type="scientific">Kitasatospora purpeofusca</name>
    <dbReference type="NCBI Taxonomy" id="67352"/>
    <lineage>
        <taxon>Bacteria</taxon>
        <taxon>Bacillati</taxon>
        <taxon>Actinomycetota</taxon>
        <taxon>Actinomycetes</taxon>
        <taxon>Kitasatosporales</taxon>
        <taxon>Streptomycetaceae</taxon>
        <taxon>Kitasatospora</taxon>
    </lineage>
</organism>
<keyword evidence="1" id="KW-1133">Transmembrane helix</keyword>
<feature type="transmembrane region" description="Helical" evidence="1">
    <location>
        <begin position="15"/>
        <end position="38"/>
    </location>
</feature>
<accession>A0ABZ1U963</accession>
<evidence type="ECO:0000313" key="2">
    <source>
        <dbReference type="EMBL" id="WUQ87717.1"/>
    </source>
</evidence>
<keyword evidence="3" id="KW-1185">Reference proteome</keyword>
<evidence type="ECO:0000313" key="3">
    <source>
        <dbReference type="Proteomes" id="UP001432222"/>
    </source>
</evidence>
<reference evidence="2" key="1">
    <citation type="submission" date="2022-10" db="EMBL/GenBank/DDBJ databases">
        <title>The complete genomes of actinobacterial strains from the NBC collection.</title>
        <authorList>
            <person name="Joergensen T.S."/>
            <person name="Alvarez Arevalo M."/>
            <person name="Sterndorff E.B."/>
            <person name="Faurdal D."/>
            <person name="Vuksanovic O."/>
            <person name="Mourched A.-S."/>
            <person name="Charusanti P."/>
            <person name="Shaw S."/>
            <person name="Blin K."/>
            <person name="Weber T."/>
        </authorList>
    </citation>
    <scope>NUCLEOTIDE SEQUENCE</scope>
    <source>
        <strain evidence="2">NBC_00222</strain>
    </source>
</reference>
<dbReference type="RefSeq" id="WP_328958274.1">
    <property type="nucleotide sequence ID" value="NZ_CP108110.1"/>
</dbReference>
<evidence type="ECO:0000256" key="1">
    <source>
        <dbReference type="SAM" id="Phobius"/>
    </source>
</evidence>
<gene>
    <name evidence="2" type="ORF">OHA16_34910</name>
</gene>
<dbReference type="Proteomes" id="UP001432222">
    <property type="component" value="Chromosome"/>
</dbReference>
<keyword evidence="1" id="KW-0472">Membrane</keyword>